<evidence type="ECO:0000313" key="4">
    <source>
        <dbReference type="Proteomes" id="UP000250235"/>
    </source>
</evidence>
<keyword evidence="4" id="KW-1185">Reference proteome</keyword>
<dbReference type="EMBL" id="KV024371">
    <property type="protein sequence ID" value="KZV13893.1"/>
    <property type="molecule type" value="Genomic_DNA"/>
</dbReference>
<dbReference type="PANTHER" id="PTHR18867">
    <property type="entry name" value="RAD50"/>
    <property type="match status" value="1"/>
</dbReference>
<evidence type="ECO:0000313" key="3">
    <source>
        <dbReference type="EMBL" id="KZV15574.1"/>
    </source>
</evidence>
<dbReference type="GO" id="GO:0000794">
    <property type="term" value="C:condensed nuclear chromosome"/>
    <property type="evidence" value="ECO:0007669"/>
    <property type="project" value="TreeGrafter"/>
</dbReference>
<sequence>MVANDHCKDIEAQKEAKGDMLLATLKRIQDKESERDSFEVQISAIDVTGIDDRERNLQIEVERRASQLAAKDFTATIRKKQGEVFTLEQEIKDLNYQRESMSADSHDRVVLSLKKAEMENHKKKHKRIVDEYKERIRVVLKGRMPPHKDLKNELVQVQSSLQKEYDNLDKKADEARNELTMLKIKIEEVNHNLSKFHKDMESRKRFVESKLLSLDKNSGGVDSYLQTLEVAKDKRDVQKSKYNIADGIRQTFDPFEKVARAHHICPCCERQFSANEEDDFVKSKE</sequence>
<dbReference type="PANTHER" id="PTHR18867:SF12">
    <property type="entry name" value="DNA REPAIR PROTEIN RAD50"/>
    <property type="match status" value="1"/>
</dbReference>
<reference evidence="2 4" key="1">
    <citation type="journal article" date="2015" name="Proc. Natl. Acad. Sci. U.S.A.">
        <title>The resurrection genome of Boea hygrometrica: A blueprint for survival of dehydration.</title>
        <authorList>
            <person name="Xiao L."/>
            <person name="Yang G."/>
            <person name="Zhang L."/>
            <person name="Yang X."/>
            <person name="Zhao S."/>
            <person name="Ji Z."/>
            <person name="Zhou Q."/>
            <person name="Hu M."/>
            <person name="Wang Y."/>
            <person name="Chen M."/>
            <person name="Xu Y."/>
            <person name="Jin H."/>
            <person name="Xiao X."/>
            <person name="Hu G."/>
            <person name="Bao F."/>
            <person name="Hu Y."/>
            <person name="Wan P."/>
            <person name="Li L."/>
            <person name="Deng X."/>
            <person name="Kuang T."/>
            <person name="Xiang C."/>
            <person name="Zhu J.K."/>
            <person name="Oliver M.J."/>
            <person name="He Y."/>
        </authorList>
    </citation>
    <scope>NUCLEOTIDE SEQUENCE [LARGE SCALE GENOMIC DNA]</scope>
    <source>
        <strain evidence="4">cv. XS01</strain>
    </source>
</reference>
<dbReference type="GO" id="GO:0070192">
    <property type="term" value="P:chromosome organization involved in meiotic cell cycle"/>
    <property type="evidence" value="ECO:0007669"/>
    <property type="project" value="TreeGrafter"/>
</dbReference>
<dbReference type="GO" id="GO:0007004">
    <property type="term" value="P:telomere maintenance via telomerase"/>
    <property type="evidence" value="ECO:0007669"/>
    <property type="project" value="TreeGrafter"/>
</dbReference>
<evidence type="ECO:0000313" key="2">
    <source>
        <dbReference type="EMBL" id="KZV13893.1"/>
    </source>
</evidence>
<accession>A0A2Z6ZYJ4</accession>
<dbReference type="AlphaFoldDB" id="A0A2Z6ZYJ4"/>
<dbReference type="GO" id="GO:0006302">
    <property type="term" value="P:double-strand break repair"/>
    <property type="evidence" value="ECO:0007669"/>
    <property type="project" value="TreeGrafter"/>
</dbReference>
<dbReference type="GO" id="GO:0003691">
    <property type="term" value="F:double-stranded telomeric DNA binding"/>
    <property type="evidence" value="ECO:0007669"/>
    <property type="project" value="TreeGrafter"/>
</dbReference>
<evidence type="ECO:0000256" key="1">
    <source>
        <dbReference type="SAM" id="Coils"/>
    </source>
</evidence>
<dbReference type="Proteomes" id="UP000250235">
    <property type="component" value="Unassembled WGS sequence"/>
</dbReference>
<dbReference type="EMBL" id="KV019800">
    <property type="protein sequence ID" value="KZV15574.1"/>
    <property type="molecule type" value="Genomic_DNA"/>
</dbReference>
<protein>
    <recommendedName>
        <fullName evidence="5">Zinc-hook domain-containing protein</fullName>
    </recommendedName>
</protein>
<feature type="coiled-coil region" evidence="1">
    <location>
        <begin position="115"/>
        <end position="192"/>
    </location>
</feature>
<evidence type="ECO:0008006" key="5">
    <source>
        <dbReference type="Google" id="ProtNLM"/>
    </source>
</evidence>
<name>A0A2Z6ZYJ4_9LAMI</name>
<dbReference type="OrthoDB" id="18797at2759"/>
<dbReference type="GO" id="GO:0030870">
    <property type="term" value="C:Mre11 complex"/>
    <property type="evidence" value="ECO:0007669"/>
    <property type="project" value="TreeGrafter"/>
</dbReference>
<gene>
    <name evidence="3" type="ORF">F511_43296</name>
    <name evidence="2" type="ORF">F511_44865</name>
</gene>
<reference evidence="2" key="2">
    <citation type="submission" date="2016-02" db="EMBL/GenBank/DDBJ databases">
        <authorList>
            <person name="Alioto T."/>
            <person name="Alioto T."/>
        </authorList>
    </citation>
    <scope>NUCLEOTIDE SEQUENCE</scope>
</reference>
<dbReference type="GO" id="GO:0000722">
    <property type="term" value="P:telomere maintenance via recombination"/>
    <property type="evidence" value="ECO:0007669"/>
    <property type="project" value="TreeGrafter"/>
</dbReference>
<dbReference type="GO" id="GO:0043047">
    <property type="term" value="F:single-stranded telomeric DNA binding"/>
    <property type="evidence" value="ECO:0007669"/>
    <property type="project" value="TreeGrafter"/>
</dbReference>
<dbReference type="GO" id="GO:0051880">
    <property type="term" value="F:G-quadruplex DNA binding"/>
    <property type="evidence" value="ECO:0007669"/>
    <property type="project" value="TreeGrafter"/>
</dbReference>
<organism evidence="2 4">
    <name type="scientific">Dorcoceras hygrometricum</name>
    <dbReference type="NCBI Taxonomy" id="472368"/>
    <lineage>
        <taxon>Eukaryota</taxon>
        <taxon>Viridiplantae</taxon>
        <taxon>Streptophyta</taxon>
        <taxon>Embryophyta</taxon>
        <taxon>Tracheophyta</taxon>
        <taxon>Spermatophyta</taxon>
        <taxon>Magnoliopsida</taxon>
        <taxon>eudicotyledons</taxon>
        <taxon>Gunneridae</taxon>
        <taxon>Pentapetalae</taxon>
        <taxon>asterids</taxon>
        <taxon>lamiids</taxon>
        <taxon>Lamiales</taxon>
        <taxon>Gesneriaceae</taxon>
        <taxon>Didymocarpoideae</taxon>
        <taxon>Trichosporeae</taxon>
        <taxon>Loxocarpinae</taxon>
        <taxon>Dorcoceras</taxon>
    </lineage>
</organism>
<proteinExistence type="predicted"/>
<keyword evidence="1" id="KW-0175">Coiled coil</keyword>